<name>A0ABU4WQD1_9FIRM</name>
<reference evidence="6 7" key="1">
    <citation type="submission" date="2022-03" db="EMBL/GenBank/DDBJ databases">
        <title>Novel taxa within the pig intestine.</title>
        <authorList>
            <person name="Wylensek D."/>
            <person name="Bishof K."/>
            <person name="Afrizal A."/>
            <person name="Clavel T."/>
        </authorList>
    </citation>
    <scope>NUCLEOTIDE SEQUENCE [LARGE SCALE GENOMIC DNA]</scope>
    <source>
        <strain evidence="6 7">Cla-KB-P134</strain>
    </source>
</reference>
<dbReference type="RefSeq" id="WP_320326254.1">
    <property type="nucleotide sequence ID" value="NZ_JALBUS010000015.1"/>
</dbReference>
<proteinExistence type="predicted"/>
<evidence type="ECO:0000256" key="2">
    <source>
        <dbReference type="ARBA" id="ARBA00022723"/>
    </source>
</evidence>
<evidence type="ECO:0000256" key="3">
    <source>
        <dbReference type="ARBA" id="ARBA00022801"/>
    </source>
</evidence>
<dbReference type="Pfam" id="PF01979">
    <property type="entry name" value="Amidohydro_1"/>
    <property type="match status" value="1"/>
</dbReference>
<dbReference type="SUPFAM" id="SSF51338">
    <property type="entry name" value="Composite domain of metallo-dependent hydrolases"/>
    <property type="match status" value="2"/>
</dbReference>
<evidence type="ECO:0000256" key="1">
    <source>
        <dbReference type="ARBA" id="ARBA00001947"/>
    </source>
</evidence>
<evidence type="ECO:0000259" key="5">
    <source>
        <dbReference type="Pfam" id="PF01979"/>
    </source>
</evidence>
<keyword evidence="4" id="KW-0862">Zinc</keyword>
<comment type="caution">
    <text evidence="6">The sequence shown here is derived from an EMBL/GenBank/DDBJ whole genome shotgun (WGS) entry which is preliminary data.</text>
</comment>
<dbReference type="InterPro" id="IPR032466">
    <property type="entry name" value="Metal_Hydrolase"/>
</dbReference>
<keyword evidence="2" id="KW-0479">Metal-binding</keyword>
<accession>A0ABU4WQD1</accession>
<dbReference type="InterPro" id="IPR006680">
    <property type="entry name" value="Amidohydro-rel"/>
</dbReference>
<dbReference type="Proteomes" id="UP001285244">
    <property type="component" value="Unassembled WGS sequence"/>
</dbReference>
<dbReference type="Gene3D" id="2.30.40.10">
    <property type="entry name" value="Urease, subunit C, domain 1"/>
    <property type="match status" value="1"/>
</dbReference>
<dbReference type="EMBL" id="JALBUS010000015">
    <property type="protein sequence ID" value="MDX8417988.1"/>
    <property type="molecule type" value="Genomic_DNA"/>
</dbReference>
<protein>
    <submittedName>
        <fullName evidence="6">Amidohydrolase family protein</fullName>
    </submittedName>
</protein>
<feature type="domain" description="Amidohydrolase-related" evidence="5">
    <location>
        <begin position="55"/>
        <end position="413"/>
    </location>
</feature>
<organism evidence="6 7">
    <name type="scientific">Absicoccus intestinalis</name>
    <dbReference type="NCBI Taxonomy" id="2926319"/>
    <lineage>
        <taxon>Bacteria</taxon>
        <taxon>Bacillati</taxon>
        <taxon>Bacillota</taxon>
        <taxon>Erysipelotrichia</taxon>
        <taxon>Erysipelotrichales</taxon>
        <taxon>Erysipelotrichaceae</taxon>
        <taxon>Absicoccus</taxon>
    </lineage>
</organism>
<keyword evidence="3" id="KW-0378">Hydrolase</keyword>
<dbReference type="PANTHER" id="PTHR11271">
    <property type="entry name" value="GUANINE DEAMINASE"/>
    <property type="match status" value="1"/>
</dbReference>
<evidence type="ECO:0000256" key="4">
    <source>
        <dbReference type="ARBA" id="ARBA00022833"/>
    </source>
</evidence>
<dbReference type="SUPFAM" id="SSF51556">
    <property type="entry name" value="Metallo-dependent hydrolases"/>
    <property type="match status" value="1"/>
</dbReference>
<dbReference type="InterPro" id="IPR051607">
    <property type="entry name" value="Metallo-dep_hydrolases"/>
</dbReference>
<dbReference type="Gene3D" id="3.20.20.140">
    <property type="entry name" value="Metal-dependent hydrolases"/>
    <property type="match status" value="1"/>
</dbReference>
<comment type="cofactor">
    <cofactor evidence="1">
        <name>Zn(2+)</name>
        <dbReference type="ChEBI" id="CHEBI:29105"/>
    </cofactor>
</comment>
<gene>
    <name evidence="6" type="ORF">MOZ64_09095</name>
</gene>
<evidence type="ECO:0000313" key="6">
    <source>
        <dbReference type="EMBL" id="MDX8417988.1"/>
    </source>
</evidence>
<sequence>MIIKGNFIYTPSLDQMVIRKNEYLVVEDGKVKTFYKALPPKYQTETVIDHTDALIIPAFNDLHIHAPQYINRGIGFDKELLPWLETYTFPMEAKYKDMDFADRSYRLFLHRLWENGTLRFSAFATLHKEATWRLMELCERSGLKAWIGKVNMDRNSPDYLCEDTSQSLQDTEELIQKVTTLQNVNYIITPRFVPSTTEALMRGLGELVKKYDLPVQSHLSENKSEIAWVKELHPNIPTYTEVYEAFGLMPKGKTIMAHCIHLSEPEKAILKERDVMMCHCAQSNADLSSGIMPLKENLDLGLRCCIASDIAGSHTPDMNRHIALSIELSKIYHMQHPEVKAITLPQALFLATKQSGSFFGKVGSFEAGYAFDALVIETEEMPGFLQREPFEKLEQFIYDGKASNILERYVEGKKIPCPFGQSVIF</sequence>
<evidence type="ECO:0000313" key="7">
    <source>
        <dbReference type="Proteomes" id="UP001285244"/>
    </source>
</evidence>
<keyword evidence="7" id="KW-1185">Reference proteome</keyword>
<dbReference type="InterPro" id="IPR011059">
    <property type="entry name" value="Metal-dep_hydrolase_composite"/>
</dbReference>
<dbReference type="PANTHER" id="PTHR11271:SF6">
    <property type="entry name" value="GUANINE DEAMINASE"/>
    <property type="match status" value="1"/>
</dbReference>